<protein>
    <submittedName>
        <fullName evidence="4">Cyclic nucleotide-binding domain-containing protein</fullName>
    </submittedName>
</protein>
<keyword evidence="2" id="KW-0472">Membrane</keyword>
<dbReference type="Gene3D" id="2.60.120.10">
    <property type="entry name" value="Jelly Rolls"/>
    <property type="match status" value="1"/>
</dbReference>
<evidence type="ECO:0000313" key="5">
    <source>
        <dbReference type="Proteomes" id="UP001254608"/>
    </source>
</evidence>
<dbReference type="EMBL" id="JAVRIC010000013">
    <property type="protein sequence ID" value="MDT0497753.1"/>
    <property type="molecule type" value="Genomic_DNA"/>
</dbReference>
<feature type="region of interest" description="Disordered" evidence="1">
    <location>
        <begin position="213"/>
        <end position="244"/>
    </location>
</feature>
<dbReference type="PROSITE" id="PS50042">
    <property type="entry name" value="CNMP_BINDING_3"/>
    <property type="match status" value="1"/>
</dbReference>
<keyword evidence="5" id="KW-1185">Reference proteome</keyword>
<dbReference type="SUPFAM" id="SSF51206">
    <property type="entry name" value="cAMP-binding domain-like"/>
    <property type="match status" value="1"/>
</dbReference>
<proteinExistence type="predicted"/>
<dbReference type="RefSeq" id="WP_311365145.1">
    <property type="nucleotide sequence ID" value="NZ_JAVRIC010000013.1"/>
</dbReference>
<reference evidence="4 5" key="1">
    <citation type="submission" date="2023-09" db="EMBL/GenBank/DDBJ databases">
        <authorList>
            <person name="Rey-Velasco X."/>
        </authorList>
    </citation>
    <scope>NUCLEOTIDE SEQUENCE [LARGE SCALE GENOMIC DNA]</scope>
    <source>
        <strain evidence="4 5">W345</strain>
    </source>
</reference>
<evidence type="ECO:0000313" key="4">
    <source>
        <dbReference type="EMBL" id="MDT0497753.1"/>
    </source>
</evidence>
<sequence length="244" mass="26423">MSEYWVHLGYVFMLIALLARDVLWLRSILVLAQGSICAYAWGQDLVGMACWNAAFVVINAIWALLILRERQAAALPAELQAIHARHFSAMTPREFLRFWAMGGPDQVRDARLVPAGVHPHALLFLVSGQARVSRQGLELARLPQGSFVAEMSLLTGQSTSADVDAIGAVDVRSWSAEQLAGLRSSRPALWIKLQSVLGLDLVEKLKRAAPVNATAADIGSDRHPEPVGEDVELDPASGSSVSPV</sequence>
<accession>A0ABU2WIR2</accession>
<evidence type="ECO:0000256" key="2">
    <source>
        <dbReference type="SAM" id="Phobius"/>
    </source>
</evidence>
<dbReference type="Pfam" id="PF04831">
    <property type="entry name" value="POPDC1-3"/>
    <property type="match status" value="1"/>
</dbReference>
<dbReference type="InterPro" id="IPR014710">
    <property type="entry name" value="RmlC-like_jellyroll"/>
</dbReference>
<evidence type="ECO:0000256" key="1">
    <source>
        <dbReference type="SAM" id="MobiDB-lite"/>
    </source>
</evidence>
<keyword evidence="2" id="KW-1133">Transmembrane helix</keyword>
<feature type="transmembrane region" description="Helical" evidence="2">
    <location>
        <begin position="45"/>
        <end position="67"/>
    </location>
</feature>
<gene>
    <name evidence="4" type="ORF">RM530_10305</name>
</gene>
<organism evidence="4 5">
    <name type="scientific">Banduia mediterranea</name>
    <dbReference type="NCBI Taxonomy" id="3075609"/>
    <lineage>
        <taxon>Bacteria</taxon>
        <taxon>Pseudomonadati</taxon>
        <taxon>Pseudomonadota</taxon>
        <taxon>Gammaproteobacteria</taxon>
        <taxon>Nevskiales</taxon>
        <taxon>Algiphilaceae</taxon>
        <taxon>Banduia</taxon>
    </lineage>
</organism>
<feature type="transmembrane region" description="Helical" evidence="2">
    <location>
        <begin position="7"/>
        <end position="25"/>
    </location>
</feature>
<dbReference type="Pfam" id="PF00027">
    <property type="entry name" value="cNMP_binding"/>
    <property type="match status" value="1"/>
</dbReference>
<evidence type="ECO:0000259" key="3">
    <source>
        <dbReference type="PROSITE" id="PS50042"/>
    </source>
</evidence>
<dbReference type="InterPro" id="IPR018490">
    <property type="entry name" value="cNMP-bd_dom_sf"/>
</dbReference>
<dbReference type="InterPro" id="IPR055272">
    <property type="entry name" value="POPDC1-3_dom"/>
</dbReference>
<name>A0ABU2WIR2_9GAMM</name>
<keyword evidence="2" id="KW-0812">Transmembrane</keyword>
<dbReference type="Proteomes" id="UP001254608">
    <property type="component" value="Unassembled WGS sequence"/>
</dbReference>
<comment type="caution">
    <text evidence="4">The sequence shown here is derived from an EMBL/GenBank/DDBJ whole genome shotgun (WGS) entry which is preliminary data.</text>
</comment>
<feature type="domain" description="Cyclic nucleotide-binding" evidence="3">
    <location>
        <begin position="112"/>
        <end position="171"/>
    </location>
</feature>
<dbReference type="InterPro" id="IPR000595">
    <property type="entry name" value="cNMP-bd_dom"/>
</dbReference>